<evidence type="ECO:0000256" key="3">
    <source>
        <dbReference type="ARBA" id="ARBA00022692"/>
    </source>
</evidence>
<dbReference type="PANTHER" id="PTHR30477:SF0">
    <property type="entry name" value="METAL TRANSPORT SYSTEM MEMBRANE PROTEIN TM_0125-RELATED"/>
    <property type="match status" value="1"/>
</dbReference>
<feature type="transmembrane region" description="Helical" evidence="7">
    <location>
        <begin position="167"/>
        <end position="190"/>
    </location>
</feature>
<organism evidence="8 9">
    <name type="scientific">Desulfurobacterium thermolithotrophum (strain DSM 11699 / BSA)</name>
    <dbReference type="NCBI Taxonomy" id="868864"/>
    <lineage>
        <taxon>Bacteria</taxon>
        <taxon>Pseudomonadati</taxon>
        <taxon>Aquificota</taxon>
        <taxon>Aquificia</taxon>
        <taxon>Desulfurobacteriales</taxon>
        <taxon>Desulfurobacteriaceae</taxon>
        <taxon>Desulfurobacterium</taxon>
    </lineage>
</organism>
<evidence type="ECO:0000256" key="5">
    <source>
        <dbReference type="ARBA" id="ARBA00023136"/>
    </source>
</evidence>
<reference evidence="9" key="2">
    <citation type="submission" date="2011-02" db="EMBL/GenBank/DDBJ databases">
        <title>The complete genome of Desulfurobacterium thermolithotrophum DSM 11699.</title>
        <authorList>
            <consortium name="US DOE Joint Genome Institute (JGI-PGF)"/>
            <person name="Lucas S."/>
            <person name="Copeland A."/>
            <person name="Lapidus A."/>
            <person name="Bruce D."/>
            <person name="Goodwin L."/>
            <person name="Pitluck S."/>
            <person name="Kyrpides N."/>
            <person name="Mavromatis K."/>
            <person name="Pagani I."/>
            <person name="Ivanova N."/>
            <person name="Mikhailova N."/>
            <person name="Daligault H."/>
            <person name="Detter J.C."/>
            <person name="Tapia R."/>
            <person name="Han C."/>
            <person name="Land M."/>
            <person name="Hauser L."/>
            <person name="Markowitz V."/>
            <person name="Cheng J.-F."/>
            <person name="Hugenholtz P."/>
            <person name="Woyke T."/>
            <person name="Wu D."/>
            <person name="Spring S."/>
            <person name="Brambilla E."/>
            <person name="Klenk H.-P."/>
            <person name="Eisen J.A."/>
        </authorList>
    </citation>
    <scope>NUCLEOTIDE SEQUENCE [LARGE SCALE GENOMIC DNA]</scope>
    <source>
        <strain evidence="9">DSM 11699 / BSA</strain>
    </source>
</reference>
<proteinExistence type="inferred from homology"/>
<dbReference type="STRING" id="868864.Dester_0899"/>
<accession>F0S3W7</accession>
<dbReference type="Proteomes" id="UP000007102">
    <property type="component" value="Chromosome"/>
</dbReference>
<dbReference type="GO" id="GO:0043190">
    <property type="term" value="C:ATP-binding cassette (ABC) transporter complex"/>
    <property type="evidence" value="ECO:0007669"/>
    <property type="project" value="InterPro"/>
</dbReference>
<evidence type="ECO:0000313" key="9">
    <source>
        <dbReference type="Proteomes" id="UP000007102"/>
    </source>
</evidence>
<dbReference type="PANTHER" id="PTHR30477">
    <property type="entry name" value="ABC-TRANSPORTER METAL-BINDING PROTEIN"/>
    <property type="match status" value="1"/>
</dbReference>
<name>F0S3W7_DESTD</name>
<sequence length="268" mass="29548">MELHNPFIYLNYDFGIKAVFSAVLSGLICSAIGTYIILRKMSFIGAGLSHVAFAGIAFGFFIGSSPTLWALVFTLTSGVVIWYLSIKKKIHYDTTLGILFAASMGLAVMFLSLSNNYGSEALSYLFGSPLIVSNFDVLLLILIAFLTFLFYMFFWREIYLITFSEDIAKASGYNVELVTFLAFLVMSFAVTLSIKAVGALLVFSLLVMPAASAFKLTKNYNSFFFLSVFFGFASSILGVFLSFIFDMPSGAAITLSSFFIFLTSLLRD</sequence>
<feature type="transmembrane region" description="Helical" evidence="7">
    <location>
        <begin position="137"/>
        <end position="155"/>
    </location>
</feature>
<evidence type="ECO:0000256" key="1">
    <source>
        <dbReference type="ARBA" id="ARBA00004141"/>
    </source>
</evidence>
<feature type="transmembrane region" description="Helical" evidence="7">
    <location>
        <begin position="223"/>
        <end position="244"/>
    </location>
</feature>
<dbReference type="EMBL" id="CP002543">
    <property type="protein sequence ID" value="ADY73539.1"/>
    <property type="molecule type" value="Genomic_DNA"/>
</dbReference>
<feature type="transmembrane region" description="Helical" evidence="7">
    <location>
        <begin position="68"/>
        <end position="86"/>
    </location>
</feature>
<keyword evidence="5 7" id="KW-0472">Membrane</keyword>
<gene>
    <name evidence="8" type="ordered locus">Dester_0899</name>
</gene>
<comment type="subcellular location">
    <subcellularLocation>
        <location evidence="6">Cell membrane</location>
        <topology evidence="6">Multi-pass membrane protein</topology>
    </subcellularLocation>
    <subcellularLocation>
        <location evidence="1">Membrane</location>
        <topology evidence="1">Multi-pass membrane protein</topology>
    </subcellularLocation>
</comment>
<keyword evidence="3 6" id="KW-0812">Transmembrane</keyword>
<comment type="similarity">
    <text evidence="2 6">Belongs to the ABC-3 integral membrane protein family.</text>
</comment>
<dbReference type="Pfam" id="PF00950">
    <property type="entry name" value="ABC-3"/>
    <property type="match status" value="1"/>
</dbReference>
<feature type="transmembrane region" description="Helical" evidence="7">
    <location>
        <begin position="196"/>
        <end position="216"/>
    </location>
</feature>
<dbReference type="FunCoup" id="F0S3W7">
    <property type="interactions" value="230"/>
</dbReference>
<feature type="transmembrane region" description="Helical" evidence="7">
    <location>
        <begin position="43"/>
        <end position="62"/>
    </location>
</feature>
<reference evidence="8 9" key="1">
    <citation type="journal article" date="2011" name="Stand. Genomic Sci.">
        <title>Complete genome sequence of the thermophilic sulfur-reducer Desulfurobacterium thermolithotrophum type strain (BSA(T)) from a deep-sea hydrothermal vent.</title>
        <authorList>
            <person name="Goker M."/>
            <person name="Daligault H."/>
            <person name="Mwirichia R."/>
            <person name="Lapidus A."/>
            <person name="Lucas S."/>
            <person name="Deshpande S."/>
            <person name="Pagani I."/>
            <person name="Tapia R."/>
            <person name="Cheng J.F."/>
            <person name="Goodwin L."/>
            <person name="Pitluck S."/>
            <person name="Liolios K."/>
            <person name="Ivanova N."/>
            <person name="Mavromatis K."/>
            <person name="Mikhailova N."/>
            <person name="Pati A."/>
            <person name="Chen A."/>
            <person name="Palaniappan K."/>
            <person name="Han C."/>
            <person name="Land M."/>
            <person name="Hauser L."/>
            <person name="Pan C."/>
            <person name="Brambilla E.M."/>
            <person name="Rohde M."/>
            <person name="Spring S."/>
            <person name="Sikorski J."/>
            <person name="Wirth R."/>
            <person name="Detter J.C."/>
            <person name="Woyke T."/>
            <person name="Bristow J."/>
            <person name="Eisen J.A."/>
            <person name="Markowitz V."/>
            <person name="Hugenholtz P."/>
            <person name="Kyrpides N.C."/>
            <person name="Klenk H.P."/>
        </authorList>
    </citation>
    <scope>NUCLEOTIDE SEQUENCE [LARGE SCALE GENOMIC DNA]</scope>
    <source>
        <strain evidence="9">DSM 11699 / BSA</strain>
    </source>
</reference>
<feature type="transmembrane region" description="Helical" evidence="7">
    <location>
        <begin position="250"/>
        <end position="266"/>
    </location>
</feature>
<keyword evidence="4 7" id="KW-1133">Transmembrane helix</keyword>
<keyword evidence="6" id="KW-0813">Transport</keyword>
<dbReference type="InParanoid" id="F0S3W7"/>
<protein>
    <submittedName>
        <fullName evidence="8">ABC-3 protein</fullName>
    </submittedName>
</protein>
<keyword evidence="9" id="KW-1185">Reference proteome</keyword>
<feature type="transmembrane region" description="Helical" evidence="7">
    <location>
        <begin position="98"/>
        <end position="117"/>
    </location>
</feature>
<evidence type="ECO:0000256" key="7">
    <source>
        <dbReference type="SAM" id="Phobius"/>
    </source>
</evidence>
<evidence type="ECO:0000256" key="4">
    <source>
        <dbReference type="ARBA" id="ARBA00022989"/>
    </source>
</evidence>
<evidence type="ECO:0000256" key="6">
    <source>
        <dbReference type="RuleBase" id="RU003943"/>
    </source>
</evidence>
<dbReference type="InterPro" id="IPR037294">
    <property type="entry name" value="ABC_BtuC-like"/>
</dbReference>
<dbReference type="KEGG" id="dte:Dester_0899"/>
<dbReference type="Gene3D" id="1.10.3470.10">
    <property type="entry name" value="ABC transporter involved in vitamin B12 uptake, BtuC"/>
    <property type="match status" value="1"/>
</dbReference>
<evidence type="ECO:0000313" key="8">
    <source>
        <dbReference type="EMBL" id="ADY73539.1"/>
    </source>
</evidence>
<dbReference type="GO" id="GO:0055085">
    <property type="term" value="P:transmembrane transport"/>
    <property type="evidence" value="ECO:0007669"/>
    <property type="project" value="InterPro"/>
</dbReference>
<dbReference type="InterPro" id="IPR001626">
    <property type="entry name" value="ABC_TroCD"/>
</dbReference>
<dbReference type="SUPFAM" id="SSF81345">
    <property type="entry name" value="ABC transporter involved in vitamin B12 uptake, BtuC"/>
    <property type="match status" value="1"/>
</dbReference>
<feature type="transmembrane region" description="Helical" evidence="7">
    <location>
        <begin position="14"/>
        <end position="38"/>
    </location>
</feature>
<dbReference type="HOGENOM" id="CLU_028808_3_0_0"/>
<dbReference type="GO" id="GO:0010043">
    <property type="term" value="P:response to zinc ion"/>
    <property type="evidence" value="ECO:0007669"/>
    <property type="project" value="TreeGrafter"/>
</dbReference>
<dbReference type="RefSeq" id="WP_013638492.1">
    <property type="nucleotide sequence ID" value="NC_015185.1"/>
</dbReference>
<dbReference type="eggNOG" id="COG1108">
    <property type="taxonomic scope" value="Bacteria"/>
</dbReference>
<dbReference type="AlphaFoldDB" id="F0S3W7"/>
<evidence type="ECO:0000256" key="2">
    <source>
        <dbReference type="ARBA" id="ARBA00008034"/>
    </source>
</evidence>